<reference evidence="2" key="1">
    <citation type="journal article" date="2014" name="Front. Microbiol.">
        <title>High frequency of phylogenetically diverse reductive dehalogenase-homologous genes in deep subseafloor sedimentary metagenomes.</title>
        <authorList>
            <person name="Kawai M."/>
            <person name="Futagami T."/>
            <person name="Toyoda A."/>
            <person name="Takaki Y."/>
            <person name="Nishi S."/>
            <person name="Hori S."/>
            <person name="Arai W."/>
            <person name="Tsubouchi T."/>
            <person name="Morono Y."/>
            <person name="Uchiyama I."/>
            <person name="Ito T."/>
            <person name="Fujiyama A."/>
            <person name="Inagaki F."/>
            <person name="Takami H."/>
        </authorList>
    </citation>
    <scope>NUCLEOTIDE SEQUENCE</scope>
    <source>
        <strain evidence="2">Expedition CK06-06</strain>
    </source>
</reference>
<dbReference type="AlphaFoldDB" id="X1S284"/>
<proteinExistence type="predicted"/>
<gene>
    <name evidence="2" type="ORF">S12H4_00582</name>
</gene>
<name>X1S284_9ZZZZ</name>
<comment type="caution">
    <text evidence="2">The sequence shown here is derived from an EMBL/GenBank/DDBJ whole genome shotgun (WGS) entry which is preliminary data.</text>
</comment>
<feature type="region of interest" description="Disordered" evidence="1">
    <location>
        <begin position="218"/>
        <end position="239"/>
    </location>
</feature>
<protein>
    <submittedName>
        <fullName evidence="2">Uncharacterized protein</fullName>
    </submittedName>
</protein>
<sequence>MGYDVITFPLEVRIIMRSPAVLAVKAKQARKVYRKWGYQKVFTRWHYFGKNGEKYHPHLNVLYDGGYLSEEQLAKKKDLIRRRLLPRSIAKRIKKDLVIHSDYTQETKLKMRWISYVMKATFTDKSWDYELASRLKGFRNGCFAGFWNDAPKWRLTGTDKKYNLLLKVKAGIHPISGKPILWDKALAPWALVQSVNLIDLGSGCYCYNAPRAPPIPPLDLTNLTELDDDDDRKHPNEIRREIERHRELISRRQDYEFDS</sequence>
<evidence type="ECO:0000256" key="1">
    <source>
        <dbReference type="SAM" id="MobiDB-lite"/>
    </source>
</evidence>
<organism evidence="2">
    <name type="scientific">marine sediment metagenome</name>
    <dbReference type="NCBI Taxonomy" id="412755"/>
    <lineage>
        <taxon>unclassified sequences</taxon>
        <taxon>metagenomes</taxon>
        <taxon>ecological metagenomes</taxon>
    </lineage>
</organism>
<evidence type="ECO:0000313" key="2">
    <source>
        <dbReference type="EMBL" id="GAI69530.1"/>
    </source>
</evidence>
<accession>X1S284</accession>
<dbReference type="EMBL" id="BARW01000075">
    <property type="protein sequence ID" value="GAI69530.1"/>
    <property type="molecule type" value="Genomic_DNA"/>
</dbReference>